<organism evidence="3 4">
    <name type="scientific">Brassica rapa subsp. trilocularis</name>
    <dbReference type="NCBI Taxonomy" id="1813537"/>
    <lineage>
        <taxon>Eukaryota</taxon>
        <taxon>Viridiplantae</taxon>
        <taxon>Streptophyta</taxon>
        <taxon>Embryophyta</taxon>
        <taxon>Tracheophyta</taxon>
        <taxon>Spermatophyta</taxon>
        <taxon>Magnoliopsida</taxon>
        <taxon>eudicotyledons</taxon>
        <taxon>Gunneridae</taxon>
        <taxon>Pentapetalae</taxon>
        <taxon>rosids</taxon>
        <taxon>malvids</taxon>
        <taxon>Brassicales</taxon>
        <taxon>Brassicaceae</taxon>
        <taxon>Brassiceae</taxon>
        <taxon>Brassica</taxon>
    </lineage>
</organism>
<dbReference type="EMBL" id="JADBGQ010000004">
    <property type="protein sequence ID" value="KAG5400242.1"/>
    <property type="molecule type" value="Genomic_DNA"/>
</dbReference>
<name>A0ABQ7MNI3_BRACM</name>
<accession>A0ABQ7MNI3</accession>
<evidence type="ECO:0000259" key="2">
    <source>
        <dbReference type="Pfam" id="PF12776"/>
    </source>
</evidence>
<protein>
    <recommendedName>
        <fullName evidence="2">Myb/SANT-like domain-containing protein</fullName>
    </recommendedName>
</protein>
<sequence>MWTYEQEKTLIELYDEAISMTDYTLKDPTVLGRDLMVDKFNRAFNLNINYAFFKNKLDDLKKNVKKWKFLMTSTGITVDLETSMICASNEWWKARESVCKITRSLKRQPPPFWDVMTLMARTYLNIMFLKPKKTKKYIGLTSMLIPIIQMNILKIQLGFLLEEVRNIQEVRNVQEVKNVQDVGAVHKEQEDVGVLRKRLVETQELMLEVLQEVIEEENHLRLQYKTQLMDIKNFNNRVYNSYAQLGSGQLFGSPHSGGLSGSSSSVGNSSRGNSFQNSGAPPTTKQWGTPPNVQHWEHHQMFKIGDTTKCSKLGNTTKCSILGDTTKCSTMGCTSKWSQLENASKCSIMEYTTMSSAMEHSTKFYHGHQASNIQQAGSSGTTPTNVQLRIYSWKSSASIDTSPKVHQSPSANIGLNHFESGSTLQRPRRGGRFNIWRTTEEPNEGHHSDSGDKD</sequence>
<feature type="compositionally biased region" description="Polar residues" evidence="1">
    <location>
        <begin position="275"/>
        <end position="292"/>
    </location>
</feature>
<feature type="compositionally biased region" description="Low complexity" evidence="1">
    <location>
        <begin position="254"/>
        <end position="274"/>
    </location>
</feature>
<feature type="region of interest" description="Disordered" evidence="1">
    <location>
        <begin position="399"/>
        <end position="430"/>
    </location>
</feature>
<dbReference type="PANTHER" id="PTHR31704">
    <property type="entry name" value="MYB/SANT-LIKE DNA-BINDING DOMAIN PROTEIN-RELATED"/>
    <property type="match status" value="1"/>
</dbReference>
<comment type="caution">
    <text evidence="3">The sequence shown here is derived from an EMBL/GenBank/DDBJ whole genome shotgun (WGS) entry which is preliminary data.</text>
</comment>
<dbReference type="Pfam" id="PF12776">
    <property type="entry name" value="Myb_DNA-bind_3"/>
    <property type="match status" value="1"/>
</dbReference>
<feature type="compositionally biased region" description="Polar residues" evidence="1">
    <location>
        <begin position="399"/>
        <end position="425"/>
    </location>
</feature>
<evidence type="ECO:0000313" key="3">
    <source>
        <dbReference type="EMBL" id="KAG5400242.1"/>
    </source>
</evidence>
<dbReference type="Proteomes" id="UP000823674">
    <property type="component" value="Chromosome A04"/>
</dbReference>
<dbReference type="PANTHER" id="PTHR31704:SF37">
    <property type="entry name" value="HEAT SHOCK PROTEIN"/>
    <property type="match status" value="1"/>
</dbReference>
<feature type="domain" description="Myb/SANT-like" evidence="2">
    <location>
        <begin position="2"/>
        <end position="94"/>
    </location>
</feature>
<keyword evidence="4" id="KW-1185">Reference proteome</keyword>
<evidence type="ECO:0000313" key="4">
    <source>
        <dbReference type="Proteomes" id="UP000823674"/>
    </source>
</evidence>
<reference evidence="3 4" key="1">
    <citation type="submission" date="2021-03" db="EMBL/GenBank/DDBJ databases">
        <authorList>
            <person name="King G.J."/>
            <person name="Bancroft I."/>
            <person name="Baten A."/>
            <person name="Bloomfield J."/>
            <person name="Borpatragohain P."/>
            <person name="He Z."/>
            <person name="Irish N."/>
            <person name="Irwin J."/>
            <person name="Liu K."/>
            <person name="Mauleon R.P."/>
            <person name="Moore J."/>
            <person name="Morris R."/>
            <person name="Ostergaard L."/>
            <person name="Wang B."/>
            <person name="Wells R."/>
        </authorList>
    </citation>
    <scope>NUCLEOTIDE SEQUENCE [LARGE SCALE GENOMIC DNA]</scope>
    <source>
        <strain evidence="3">R-o-18</strain>
        <tissue evidence="3">Leaf</tissue>
    </source>
</reference>
<feature type="region of interest" description="Disordered" evidence="1">
    <location>
        <begin position="435"/>
        <end position="454"/>
    </location>
</feature>
<gene>
    <name evidence="3" type="primary">A04p014800.1_BraROA</name>
    <name evidence="3" type="ORF">IGI04_014849</name>
</gene>
<feature type="region of interest" description="Disordered" evidence="1">
    <location>
        <begin position="254"/>
        <end position="292"/>
    </location>
</feature>
<dbReference type="InterPro" id="IPR024752">
    <property type="entry name" value="Myb/SANT-like_dom"/>
</dbReference>
<feature type="compositionally biased region" description="Basic and acidic residues" evidence="1">
    <location>
        <begin position="438"/>
        <end position="454"/>
    </location>
</feature>
<proteinExistence type="predicted"/>
<evidence type="ECO:0000256" key="1">
    <source>
        <dbReference type="SAM" id="MobiDB-lite"/>
    </source>
</evidence>